<reference evidence="3 4" key="1">
    <citation type="submission" date="2016-10" db="EMBL/GenBank/DDBJ databases">
        <authorList>
            <person name="de Groot N.N."/>
        </authorList>
    </citation>
    <scope>NUCLEOTIDE SEQUENCE [LARGE SCALE GENOMIC DNA]</scope>
    <source>
        <strain evidence="3 4">CGMCC 1.10457</strain>
    </source>
</reference>
<feature type="compositionally biased region" description="Polar residues" evidence="1">
    <location>
        <begin position="22"/>
        <end position="36"/>
    </location>
</feature>
<dbReference type="InterPro" id="IPR005532">
    <property type="entry name" value="SUMF_dom"/>
</dbReference>
<organism evidence="3 4">
    <name type="scientific">Halomicrobium zhouii</name>
    <dbReference type="NCBI Taxonomy" id="767519"/>
    <lineage>
        <taxon>Archaea</taxon>
        <taxon>Methanobacteriati</taxon>
        <taxon>Methanobacteriota</taxon>
        <taxon>Stenosarchaea group</taxon>
        <taxon>Halobacteria</taxon>
        <taxon>Halobacteriales</taxon>
        <taxon>Haloarculaceae</taxon>
        <taxon>Halomicrobium</taxon>
    </lineage>
</organism>
<dbReference type="STRING" id="767519.SAMN05216559_4025"/>
<dbReference type="EMBL" id="FOZK01000005">
    <property type="protein sequence ID" value="SFS12148.1"/>
    <property type="molecule type" value="Genomic_DNA"/>
</dbReference>
<protein>
    <submittedName>
        <fullName evidence="3">Formylglycine-generating enzyme, required for sulfatase activity, contains SUMF1/FGE domain</fullName>
    </submittedName>
</protein>
<dbReference type="InterPro" id="IPR042095">
    <property type="entry name" value="SUMF_sf"/>
</dbReference>
<evidence type="ECO:0000313" key="4">
    <source>
        <dbReference type="Proteomes" id="UP000199062"/>
    </source>
</evidence>
<evidence type="ECO:0000259" key="2">
    <source>
        <dbReference type="Pfam" id="PF03781"/>
    </source>
</evidence>
<dbReference type="SUPFAM" id="SSF56436">
    <property type="entry name" value="C-type lectin-like"/>
    <property type="match status" value="1"/>
</dbReference>
<sequence length="328" mass="36506">MAEDERDCCAPSNEAIGASADAGTTTAEPHRTSPTATDDDRTKGMVRLDGATFRMGTDEDVGYPEDGEGPERAVTVDAFYIDKYAVTNAQFLQFVKETDYTTDAERYGWSFVFHEFVADESAVRQRVPGTEWWCVVAGANWFRPRGPESSVVEDGLLKHPVTHVSWRDAQAYADWAGKRLPTEAEWEYAARGGHDDRRFPWGDELEPGGEHRCNVWQGDFPDHNTGEDGFLGTAPVDAFEPNDFGLSNVCGNVWEWCADWFSPDYHTTDGYDPDNPTGPPDGDERVMRGGSYLCHESWCNRYRLAARSKNEPDASTGNVGFRCVVDAA</sequence>
<feature type="domain" description="Sulfatase-modifying factor enzyme-like" evidence="2">
    <location>
        <begin position="42"/>
        <end position="324"/>
    </location>
</feature>
<dbReference type="RefSeq" id="WP_089819086.1">
    <property type="nucleotide sequence ID" value="NZ_FOZK01000005.1"/>
</dbReference>
<evidence type="ECO:0000313" key="3">
    <source>
        <dbReference type="EMBL" id="SFS12148.1"/>
    </source>
</evidence>
<gene>
    <name evidence="3" type="ORF">SAMN05216559_4025</name>
</gene>
<keyword evidence="4" id="KW-1185">Reference proteome</keyword>
<dbReference type="PANTHER" id="PTHR23150:SF19">
    <property type="entry name" value="FORMYLGLYCINE-GENERATING ENZYME"/>
    <property type="match status" value="1"/>
</dbReference>
<dbReference type="InterPro" id="IPR051043">
    <property type="entry name" value="Sulfatase_Mod_Factor_Kinase"/>
</dbReference>
<dbReference type="InterPro" id="IPR016187">
    <property type="entry name" value="CTDL_fold"/>
</dbReference>
<dbReference type="Proteomes" id="UP000199062">
    <property type="component" value="Unassembled WGS sequence"/>
</dbReference>
<accession>A0A1I6M953</accession>
<dbReference type="AlphaFoldDB" id="A0A1I6M953"/>
<dbReference type="Pfam" id="PF03781">
    <property type="entry name" value="FGE-sulfatase"/>
    <property type="match status" value="1"/>
</dbReference>
<evidence type="ECO:0000256" key="1">
    <source>
        <dbReference type="SAM" id="MobiDB-lite"/>
    </source>
</evidence>
<proteinExistence type="predicted"/>
<dbReference type="OrthoDB" id="136349at2157"/>
<name>A0A1I6M953_9EURY</name>
<dbReference type="PANTHER" id="PTHR23150">
    <property type="entry name" value="SULFATASE MODIFYING FACTOR 1, 2"/>
    <property type="match status" value="1"/>
</dbReference>
<feature type="region of interest" description="Disordered" evidence="1">
    <location>
        <begin position="1"/>
        <end position="45"/>
    </location>
</feature>
<dbReference type="GO" id="GO:0120147">
    <property type="term" value="F:formylglycine-generating oxidase activity"/>
    <property type="evidence" value="ECO:0007669"/>
    <property type="project" value="TreeGrafter"/>
</dbReference>
<dbReference type="Gene3D" id="3.90.1580.10">
    <property type="entry name" value="paralog of FGE (formylglycine-generating enzyme)"/>
    <property type="match status" value="1"/>
</dbReference>